<comment type="function">
    <text evidence="22">Acyl-CoA dehydrogenase that exhibits broad specificity for linear acyl-CoA substrates, with a preference for long-chain substrates.</text>
</comment>
<evidence type="ECO:0000256" key="22">
    <source>
        <dbReference type="ARBA" id="ARBA00054301"/>
    </source>
</evidence>
<dbReference type="GO" id="GO:0070991">
    <property type="term" value="F:medium-chain fatty acyl-CoA dehydrogenase activity"/>
    <property type="evidence" value="ECO:0007669"/>
    <property type="project" value="UniProtKB-EC"/>
</dbReference>
<evidence type="ECO:0000256" key="21">
    <source>
        <dbReference type="ARBA" id="ARBA00052387"/>
    </source>
</evidence>
<evidence type="ECO:0000256" key="25">
    <source>
        <dbReference type="ARBA" id="ARBA00077090"/>
    </source>
</evidence>
<evidence type="ECO:0000256" key="24">
    <source>
        <dbReference type="ARBA" id="ARBA00075470"/>
    </source>
</evidence>
<dbReference type="Gene3D" id="1.20.140.10">
    <property type="entry name" value="Butyryl-CoA Dehydrogenase, subunit A, domain 3"/>
    <property type="match status" value="1"/>
</dbReference>
<dbReference type="EMBL" id="CP059894">
    <property type="protein sequence ID" value="QNJ93763.1"/>
    <property type="molecule type" value="Genomic_DNA"/>
</dbReference>
<comment type="catalytic activity">
    <reaction evidence="17">
        <text>dodecanoyl-CoA + oxidized [electron-transfer flavoprotein] + H(+) = (2E)-dodecenoyl-CoA + reduced [electron-transfer flavoprotein]</text>
        <dbReference type="Rhea" id="RHEA:47296"/>
        <dbReference type="Rhea" id="RHEA-COMP:10685"/>
        <dbReference type="Rhea" id="RHEA-COMP:10686"/>
        <dbReference type="ChEBI" id="CHEBI:15378"/>
        <dbReference type="ChEBI" id="CHEBI:57330"/>
        <dbReference type="ChEBI" id="CHEBI:57375"/>
        <dbReference type="ChEBI" id="CHEBI:57692"/>
        <dbReference type="ChEBI" id="CHEBI:58307"/>
    </reaction>
</comment>
<dbReference type="InterPro" id="IPR006091">
    <property type="entry name" value="Acyl-CoA_Oxase/DH_mid-dom"/>
</dbReference>
<dbReference type="RefSeq" id="WP_187097782.1">
    <property type="nucleotide sequence ID" value="NZ_CP059894.1"/>
</dbReference>
<dbReference type="InterPro" id="IPR025878">
    <property type="entry name" value="Acyl-CoA_dh-like_C_dom"/>
</dbReference>
<feature type="domain" description="Acyl-CoA dehydrogenase/oxidase C-terminal" evidence="28">
    <location>
        <begin position="287"/>
        <end position="453"/>
    </location>
</feature>
<dbReference type="GO" id="GO:0006631">
    <property type="term" value="P:fatty acid metabolic process"/>
    <property type="evidence" value="ECO:0007669"/>
    <property type="project" value="UniProtKB-KW"/>
</dbReference>
<evidence type="ECO:0000256" key="2">
    <source>
        <dbReference type="ARBA" id="ARBA00004872"/>
    </source>
</evidence>
<evidence type="ECO:0000313" key="31">
    <source>
        <dbReference type="EMBL" id="QNJ93763.1"/>
    </source>
</evidence>
<keyword evidence="9 27" id="KW-0274">FAD</keyword>
<dbReference type="FunFam" id="2.40.110.20:FF:000001">
    <property type="entry name" value="Acyl-CoA dehydrogenase AidB"/>
    <property type="match status" value="1"/>
</dbReference>
<feature type="domain" description="Acyl-CoA oxidase/dehydrogenase middle" evidence="29">
    <location>
        <begin position="162"/>
        <end position="270"/>
    </location>
</feature>
<protein>
    <recommendedName>
        <fullName evidence="23">Broad-specificity linear acyl-CoA dehydrogenase FadE5</fullName>
        <ecNumber evidence="7">1.3.8.1</ecNumber>
        <ecNumber evidence="5">1.3.8.7</ecNumber>
        <ecNumber evidence="6">1.3.8.8</ecNumber>
    </recommendedName>
    <alternativeName>
        <fullName evidence="25">Long-chain-acyl-CoA dehydrogenase</fullName>
    </alternativeName>
    <alternativeName>
        <fullName evidence="26">Medium-chain-acyl-CoA dehydrogenase</fullName>
    </alternativeName>
    <alternativeName>
        <fullName evidence="24">Short-chain-acyl-CoA dehydrogenase</fullName>
    </alternativeName>
</protein>
<dbReference type="PANTHER" id="PTHR42803">
    <property type="entry name" value="ACYL-COA DEHYDROGENASE"/>
    <property type="match status" value="1"/>
</dbReference>
<evidence type="ECO:0000256" key="16">
    <source>
        <dbReference type="ARBA" id="ARBA00050315"/>
    </source>
</evidence>
<dbReference type="InterPro" id="IPR009075">
    <property type="entry name" value="AcylCo_DH/oxidase_C"/>
</dbReference>
<evidence type="ECO:0000256" key="6">
    <source>
        <dbReference type="ARBA" id="ARBA00012040"/>
    </source>
</evidence>
<evidence type="ECO:0000256" key="19">
    <source>
        <dbReference type="ARBA" id="ARBA00050703"/>
    </source>
</evidence>
<comment type="catalytic activity">
    <reaction evidence="20">
        <text>octadecanoyl-CoA + oxidized [electron-transfer flavoprotein] + H(+) = (2E)-octadecenoyl-CoA + reduced [electron-transfer flavoprotein]</text>
        <dbReference type="Rhea" id="RHEA:47240"/>
        <dbReference type="Rhea" id="RHEA-COMP:10685"/>
        <dbReference type="Rhea" id="RHEA-COMP:10686"/>
        <dbReference type="ChEBI" id="CHEBI:15378"/>
        <dbReference type="ChEBI" id="CHEBI:57394"/>
        <dbReference type="ChEBI" id="CHEBI:57692"/>
        <dbReference type="ChEBI" id="CHEBI:58307"/>
        <dbReference type="ChEBI" id="CHEBI:71412"/>
    </reaction>
</comment>
<reference evidence="31 32" key="1">
    <citation type="submission" date="2020-07" db="EMBL/GenBank/DDBJ databases">
        <title>Draft genome sequence of four isobutane-metabolizing strains capable of cometabolically degrading diverse ether contaminants.</title>
        <authorList>
            <person name="Chen W."/>
            <person name="Faulkner N."/>
            <person name="Smith C."/>
            <person name="Hyman M."/>
        </authorList>
    </citation>
    <scope>NUCLEOTIDE SEQUENCE [LARGE SCALE GENOMIC DNA]</scope>
    <source>
        <strain evidence="31 32">2A</strain>
    </source>
</reference>
<evidence type="ECO:0000256" key="12">
    <source>
        <dbReference type="ARBA" id="ARBA00023098"/>
    </source>
</evidence>
<dbReference type="EC" id="1.3.8.7" evidence="5"/>
<dbReference type="SUPFAM" id="SSF56645">
    <property type="entry name" value="Acyl-CoA dehydrogenase NM domain-like"/>
    <property type="match status" value="1"/>
</dbReference>
<dbReference type="GO" id="GO:0004466">
    <property type="term" value="F:long-chain fatty acyl-CoA dehydrogenase activity"/>
    <property type="evidence" value="ECO:0007669"/>
    <property type="project" value="UniProtKB-EC"/>
</dbReference>
<dbReference type="EC" id="1.3.8.1" evidence="7"/>
<dbReference type="SUPFAM" id="SSF47203">
    <property type="entry name" value="Acyl-CoA dehydrogenase C-terminal domain-like"/>
    <property type="match status" value="1"/>
</dbReference>
<evidence type="ECO:0000256" key="23">
    <source>
        <dbReference type="ARBA" id="ARBA00069359"/>
    </source>
</evidence>
<evidence type="ECO:0000256" key="26">
    <source>
        <dbReference type="ARBA" id="ARBA00077336"/>
    </source>
</evidence>
<dbReference type="InterPro" id="IPR009100">
    <property type="entry name" value="AcylCoA_DH/oxidase_NM_dom_sf"/>
</dbReference>
<keyword evidence="12" id="KW-0443">Lipid metabolism</keyword>
<dbReference type="GO" id="GO:0016937">
    <property type="term" value="F:short-chain fatty acyl-CoA dehydrogenase activity"/>
    <property type="evidence" value="ECO:0007669"/>
    <property type="project" value="UniProtKB-EC"/>
</dbReference>
<comment type="similarity">
    <text evidence="3 27">Belongs to the acyl-CoA dehydrogenase family.</text>
</comment>
<dbReference type="AlphaFoldDB" id="A0A7G8PHE7"/>
<evidence type="ECO:0000256" key="8">
    <source>
        <dbReference type="ARBA" id="ARBA00022630"/>
    </source>
</evidence>
<evidence type="ECO:0000256" key="3">
    <source>
        <dbReference type="ARBA" id="ARBA00009347"/>
    </source>
</evidence>
<comment type="cofactor">
    <cofactor evidence="1 27">
        <name>FAD</name>
        <dbReference type="ChEBI" id="CHEBI:57692"/>
    </cofactor>
</comment>
<evidence type="ECO:0000313" key="32">
    <source>
        <dbReference type="Proteomes" id="UP000515498"/>
    </source>
</evidence>
<dbReference type="Proteomes" id="UP000515498">
    <property type="component" value="Chromosome"/>
</dbReference>
<name>A0A7G8PHE7_9MYCO</name>
<evidence type="ECO:0000259" key="29">
    <source>
        <dbReference type="Pfam" id="PF02770"/>
    </source>
</evidence>
<dbReference type="KEGG" id="mflu:HZU40_05415"/>
<keyword evidence="11 27" id="KW-0560">Oxidoreductase</keyword>
<comment type="catalytic activity">
    <reaction evidence="18">
        <text>butanoyl-CoA + oxidized [electron-transfer flavoprotein] + H(+) = (2E)-butenoyl-CoA + reduced [electron-transfer flavoprotein]</text>
        <dbReference type="Rhea" id="RHEA:24004"/>
        <dbReference type="Rhea" id="RHEA-COMP:10685"/>
        <dbReference type="Rhea" id="RHEA-COMP:10686"/>
        <dbReference type="ChEBI" id="CHEBI:15378"/>
        <dbReference type="ChEBI" id="CHEBI:57332"/>
        <dbReference type="ChEBI" id="CHEBI:57371"/>
        <dbReference type="ChEBI" id="CHEBI:57692"/>
        <dbReference type="ChEBI" id="CHEBI:58307"/>
    </reaction>
</comment>
<evidence type="ECO:0000256" key="11">
    <source>
        <dbReference type="ARBA" id="ARBA00023002"/>
    </source>
</evidence>
<evidence type="ECO:0000256" key="20">
    <source>
        <dbReference type="ARBA" id="ARBA00050877"/>
    </source>
</evidence>
<keyword evidence="10" id="KW-0276">Fatty acid metabolism</keyword>
<evidence type="ECO:0000259" key="30">
    <source>
        <dbReference type="Pfam" id="PF12806"/>
    </source>
</evidence>
<dbReference type="GO" id="GO:0005886">
    <property type="term" value="C:plasma membrane"/>
    <property type="evidence" value="ECO:0007669"/>
    <property type="project" value="TreeGrafter"/>
</dbReference>
<comment type="catalytic activity">
    <reaction evidence="14">
        <text>hexanoyl-CoA + oxidized [electron-transfer flavoprotein] + H(+) = (2E)-hexenoyl-CoA + reduced [electron-transfer flavoprotein]</text>
        <dbReference type="Rhea" id="RHEA:43464"/>
        <dbReference type="Rhea" id="RHEA-COMP:10685"/>
        <dbReference type="Rhea" id="RHEA-COMP:10686"/>
        <dbReference type="ChEBI" id="CHEBI:15378"/>
        <dbReference type="ChEBI" id="CHEBI:57692"/>
        <dbReference type="ChEBI" id="CHEBI:58307"/>
        <dbReference type="ChEBI" id="CHEBI:62077"/>
        <dbReference type="ChEBI" id="CHEBI:62620"/>
    </reaction>
</comment>
<dbReference type="Gene3D" id="2.40.110.20">
    <property type="match status" value="1"/>
</dbReference>
<dbReference type="Pfam" id="PF02770">
    <property type="entry name" value="Acyl-CoA_dh_M"/>
    <property type="match status" value="1"/>
</dbReference>
<evidence type="ECO:0000256" key="27">
    <source>
        <dbReference type="RuleBase" id="RU362125"/>
    </source>
</evidence>
<evidence type="ECO:0000256" key="13">
    <source>
        <dbReference type="ARBA" id="ARBA00047882"/>
    </source>
</evidence>
<evidence type="ECO:0000256" key="9">
    <source>
        <dbReference type="ARBA" id="ARBA00022827"/>
    </source>
</evidence>
<comment type="catalytic activity">
    <reaction evidence="19">
        <text>decanoyl-CoA + oxidized [electron-transfer flavoprotein] + H(+) = (2E)-decenoyl-CoA + reduced [electron-transfer flavoprotein]</text>
        <dbReference type="Rhea" id="RHEA:48176"/>
        <dbReference type="Rhea" id="RHEA-COMP:10685"/>
        <dbReference type="Rhea" id="RHEA-COMP:10686"/>
        <dbReference type="ChEBI" id="CHEBI:15378"/>
        <dbReference type="ChEBI" id="CHEBI:57692"/>
        <dbReference type="ChEBI" id="CHEBI:58307"/>
        <dbReference type="ChEBI" id="CHEBI:61406"/>
        <dbReference type="ChEBI" id="CHEBI:61430"/>
    </reaction>
</comment>
<feature type="domain" description="Acetyl-CoA dehydrogenase-like C-terminal" evidence="30">
    <location>
        <begin position="473"/>
        <end position="605"/>
    </location>
</feature>
<proteinExistence type="inferred from homology"/>
<evidence type="ECO:0000256" key="17">
    <source>
        <dbReference type="ARBA" id="ARBA00050336"/>
    </source>
</evidence>
<evidence type="ECO:0000256" key="15">
    <source>
        <dbReference type="ARBA" id="ARBA00049247"/>
    </source>
</evidence>
<evidence type="ECO:0000256" key="5">
    <source>
        <dbReference type="ARBA" id="ARBA00012033"/>
    </source>
</evidence>
<dbReference type="EC" id="1.3.8.8" evidence="6"/>
<gene>
    <name evidence="31" type="ORF">HZU40_05415</name>
</gene>
<accession>A0A7G8PHE7</accession>
<dbReference type="PANTHER" id="PTHR42803:SF1">
    <property type="entry name" value="BROAD-SPECIFICITY LINEAR ACYL-COA DEHYDROGENASE FADE5"/>
    <property type="match status" value="1"/>
</dbReference>
<comment type="catalytic activity">
    <reaction evidence="21">
        <text>oxidized [electron-transfer flavoprotein] + hexadecanoyl-CoA + H(+) = (2E)-hexadecenoyl-CoA + reduced [electron-transfer flavoprotein]</text>
        <dbReference type="Rhea" id="RHEA:43448"/>
        <dbReference type="Rhea" id="RHEA-COMP:10685"/>
        <dbReference type="Rhea" id="RHEA-COMP:10686"/>
        <dbReference type="ChEBI" id="CHEBI:15378"/>
        <dbReference type="ChEBI" id="CHEBI:57379"/>
        <dbReference type="ChEBI" id="CHEBI:57692"/>
        <dbReference type="ChEBI" id="CHEBI:58307"/>
        <dbReference type="ChEBI" id="CHEBI:61526"/>
    </reaction>
</comment>
<evidence type="ECO:0000259" key="28">
    <source>
        <dbReference type="Pfam" id="PF00441"/>
    </source>
</evidence>
<sequence length="609" mass="66138">MGHYRSNVRDLEFNLFEVYALEKILATGQFGDLDGESVRQMLDEAGRLAEGPLAEAFAETDRHPPTFDPESHVVSIPEPFKKSLRAWKSGEWFRIGLEESVGGVPAPAMLAWAINEFALGAQPAAFMYLAGPVLASILYEIGNEKQRQWAVQSVERNWGATMVLTEPDAGSDVGAGRTKATQQPDGTWHLDGVKRFITNGDTDDLFENILHMVLARPEGAGPGTKGLSLFVVPKFIPDDDGAPGERNGVFVTGLEHKMGLKASATCELTFGQHGVPAVGWLVGDAHSGIAQMFKIIEYARMMVGTKAISTLSTGYLNALEYAKTRIQGADMTEMSNKTAPRVTILHHPDVRRALLVQKSYAEGLRALYLFTAAHQDPAAAAIVSGADEAMAERVNDLLLPIVKGVGSERAYQCLTESLQTFGGSGFLQDYPAEQYIRDAKIDSLYEGTTAIQAQDFFFRKIARDQGGALSHVVGRIQAFLDRDNARPELADGRALLRTALADVTAMVTAMTGYLMGSQENSRELYRVGLSSVPFLLAVGDLFIGWLLLEHAEIAHAALDSATDRDRDFYLGKIGAADFFAGHVLPRLASDRAVIEAMGLAPMELPEGAF</sequence>
<evidence type="ECO:0000256" key="18">
    <source>
        <dbReference type="ARBA" id="ARBA00050695"/>
    </source>
</evidence>
<evidence type="ECO:0000256" key="7">
    <source>
        <dbReference type="ARBA" id="ARBA00012046"/>
    </source>
</evidence>
<evidence type="ECO:0000256" key="10">
    <source>
        <dbReference type="ARBA" id="ARBA00022832"/>
    </source>
</evidence>
<dbReference type="Pfam" id="PF00441">
    <property type="entry name" value="Acyl-CoA_dh_1"/>
    <property type="match status" value="1"/>
</dbReference>
<comment type="catalytic activity">
    <reaction evidence="13">
        <text>a medium-chain 2,3-saturated fatty acyl-CoA + oxidized [electron-transfer flavoprotein] + H(+) = a medium-chain (2E)-enoyl-CoA + reduced [electron-transfer flavoprotein]</text>
        <dbReference type="Rhea" id="RHEA:14477"/>
        <dbReference type="Rhea" id="RHEA-COMP:10685"/>
        <dbReference type="Rhea" id="RHEA-COMP:10686"/>
        <dbReference type="ChEBI" id="CHEBI:15378"/>
        <dbReference type="ChEBI" id="CHEBI:57692"/>
        <dbReference type="ChEBI" id="CHEBI:58307"/>
        <dbReference type="ChEBI" id="CHEBI:83723"/>
        <dbReference type="ChEBI" id="CHEBI:83726"/>
        <dbReference type="EC" id="1.3.8.7"/>
    </reaction>
</comment>
<evidence type="ECO:0000256" key="14">
    <source>
        <dbReference type="ARBA" id="ARBA00048375"/>
    </source>
</evidence>
<dbReference type="InterPro" id="IPR052166">
    <property type="entry name" value="Diverse_Acyl-CoA_DH"/>
</dbReference>
<dbReference type="InterPro" id="IPR036250">
    <property type="entry name" value="AcylCo_DH-like_C"/>
</dbReference>
<dbReference type="FunFam" id="1.20.140.10:FF:000016">
    <property type="entry name" value="Acyl-CoA dehydrogenase FadE5"/>
    <property type="match status" value="1"/>
</dbReference>
<comment type="pathway">
    <text evidence="2">Lipid metabolism; fatty acid metabolism.</text>
</comment>
<comment type="subunit">
    <text evidence="4">Homodimer.</text>
</comment>
<keyword evidence="8 27" id="KW-0285">Flavoprotein</keyword>
<dbReference type="Pfam" id="PF12806">
    <property type="entry name" value="Acyl-CoA_dh_C"/>
    <property type="match status" value="1"/>
</dbReference>
<organism evidence="31 32">
    <name type="scientific">Mycolicibacterium fluoranthenivorans</name>
    <dbReference type="NCBI Taxonomy" id="258505"/>
    <lineage>
        <taxon>Bacteria</taxon>
        <taxon>Bacillati</taxon>
        <taxon>Actinomycetota</taxon>
        <taxon>Actinomycetes</taxon>
        <taxon>Mycobacteriales</taxon>
        <taxon>Mycobacteriaceae</taxon>
        <taxon>Mycolicibacterium</taxon>
    </lineage>
</organism>
<comment type="catalytic activity">
    <reaction evidence="16">
        <text>a short-chain 2,3-saturated fatty acyl-CoA + oxidized [electron-transfer flavoprotein] + H(+) = a short-chain (2E)-enoyl-CoA + reduced [electron-transfer flavoprotein]</text>
        <dbReference type="Rhea" id="RHEA:47196"/>
        <dbReference type="Rhea" id="RHEA-COMP:10685"/>
        <dbReference type="Rhea" id="RHEA-COMP:10686"/>
        <dbReference type="ChEBI" id="CHEBI:15378"/>
        <dbReference type="ChEBI" id="CHEBI:57692"/>
        <dbReference type="ChEBI" id="CHEBI:58307"/>
        <dbReference type="ChEBI" id="CHEBI:87487"/>
        <dbReference type="ChEBI" id="CHEBI:87488"/>
        <dbReference type="EC" id="1.3.8.1"/>
    </reaction>
</comment>
<evidence type="ECO:0000256" key="1">
    <source>
        <dbReference type="ARBA" id="ARBA00001974"/>
    </source>
</evidence>
<evidence type="ECO:0000256" key="4">
    <source>
        <dbReference type="ARBA" id="ARBA00011738"/>
    </source>
</evidence>
<comment type="catalytic activity">
    <reaction evidence="15">
        <text>a long-chain 2,3-saturated fatty acyl-CoA + oxidized [electron-transfer flavoprotein] + H(+) = a long-chain (2E)-enoyl-CoA + reduced [electron-transfer flavoprotein]</text>
        <dbReference type="Rhea" id="RHEA:17721"/>
        <dbReference type="Rhea" id="RHEA-COMP:10685"/>
        <dbReference type="Rhea" id="RHEA-COMP:10686"/>
        <dbReference type="ChEBI" id="CHEBI:15378"/>
        <dbReference type="ChEBI" id="CHEBI:57692"/>
        <dbReference type="ChEBI" id="CHEBI:58307"/>
        <dbReference type="ChEBI" id="CHEBI:83721"/>
        <dbReference type="ChEBI" id="CHEBI:83727"/>
        <dbReference type="EC" id="1.3.8.8"/>
    </reaction>
</comment>